<organism evidence="1 2">
    <name type="scientific">Candidatus Afipia apatlaquensis</name>
    <dbReference type="NCBI Taxonomy" id="2712852"/>
    <lineage>
        <taxon>Bacteria</taxon>
        <taxon>Pseudomonadati</taxon>
        <taxon>Pseudomonadota</taxon>
        <taxon>Alphaproteobacteria</taxon>
        <taxon>Hyphomicrobiales</taxon>
        <taxon>Nitrobacteraceae</taxon>
        <taxon>Afipia</taxon>
    </lineage>
</organism>
<reference evidence="1" key="1">
    <citation type="submission" date="2020-02" db="EMBL/GenBank/DDBJ databases">
        <title>Draft genome sequence of Candidatus Afipia apatlaquensis IBT-C3, a potential strain for decolorization of textile dyes.</title>
        <authorList>
            <person name="Sanchez-Reyes A."/>
            <person name="Breton-Deval L."/>
            <person name="Mangelson H."/>
            <person name="Sanchez-Flores A."/>
        </authorList>
    </citation>
    <scope>NUCLEOTIDE SEQUENCE [LARGE SCALE GENOMIC DNA]</scope>
    <source>
        <strain evidence="1">IBT-C3</strain>
    </source>
</reference>
<sequence>MGELSTWLSSQHPGLHTYKAFRAKTLQLSASDSDHRALYQLLAAMAGRYIESFDEAPLPVDTAERAYTKLRDIVAEAESSRKAPAPQQIEALNRVASVELF</sequence>
<evidence type="ECO:0000313" key="1">
    <source>
        <dbReference type="EMBL" id="NGX96486.1"/>
    </source>
</evidence>
<comment type="caution">
    <text evidence="1">The sequence shown here is derived from an EMBL/GenBank/DDBJ whole genome shotgun (WGS) entry which is preliminary data.</text>
</comment>
<gene>
    <name evidence="1" type="ORF">G4V63_15070</name>
</gene>
<dbReference type="EMBL" id="JAAMRR010000770">
    <property type="protein sequence ID" value="NGX96486.1"/>
    <property type="molecule type" value="Genomic_DNA"/>
</dbReference>
<dbReference type="AlphaFoldDB" id="A0A7C9VGA5"/>
<name>A0A7C9VGA5_9BRAD</name>
<accession>A0A7C9VGA5</accession>
<protein>
    <submittedName>
        <fullName evidence="1">Uncharacterized protein</fullName>
    </submittedName>
</protein>
<keyword evidence="2" id="KW-1185">Reference proteome</keyword>
<proteinExistence type="predicted"/>
<dbReference type="Proteomes" id="UP000480266">
    <property type="component" value="Unassembled WGS sequence"/>
</dbReference>
<evidence type="ECO:0000313" key="2">
    <source>
        <dbReference type="Proteomes" id="UP000480266"/>
    </source>
</evidence>